<evidence type="ECO:0000259" key="5">
    <source>
        <dbReference type="PROSITE" id="PS01124"/>
    </source>
</evidence>
<dbReference type="InterPro" id="IPR014710">
    <property type="entry name" value="RmlC-like_jellyroll"/>
</dbReference>
<dbReference type="KEGG" id="cchl:FPL14_07065"/>
<keyword evidence="4" id="KW-0812">Transmembrane</keyword>
<feature type="transmembrane region" description="Helical" evidence="4">
    <location>
        <begin position="6"/>
        <end position="28"/>
    </location>
</feature>
<feature type="domain" description="HTH araC/xylS-type" evidence="5">
    <location>
        <begin position="206"/>
        <end position="304"/>
    </location>
</feature>
<organism evidence="6 7">
    <name type="scientific">Cohnella cholangitidis</name>
    <dbReference type="NCBI Taxonomy" id="2598458"/>
    <lineage>
        <taxon>Bacteria</taxon>
        <taxon>Bacillati</taxon>
        <taxon>Bacillota</taxon>
        <taxon>Bacilli</taxon>
        <taxon>Bacillales</taxon>
        <taxon>Paenibacillaceae</taxon>
        <taxon>Cohnella</taxon>
    </lineage>
</organism>
<dbReference type="Pfam" id="PF02311">
    <property type="entry name" value="AraC_binding"/>
    <property type="match status" value="1"/>
</dbReference>
<dbReference type="Gene3D" id="2.60.120.10">
    <property type="entry name" value="Jelly Rolls"/>
    <property type="match status" value="1"/>
</dbReference>
<keyword evidence="1" id="KW-0805">Transcription regulation</keyword>
<keyword evidence="3" id="KW-0804">Transcription</keyword>
<dbReference type="Proteomes" id="UP000515679">
    <property type="component" value="Chromosome"/>
</dbReference>
<protein>
    <submittedName>
        <fullName evidence="6">Helix-turn-helix domain-containing protein</fullName>
    </submittedName>
</protein>
<evidence type="ECO:0000256" key="2">
    <source>
        <dbReference type="ARBA" id="ARBA00023125"/>
    </source>
</evidence>
<dbReference type="Gene3D" id="1.10.10.60">
    <property type="entry name" value="Homeodomain-like"/>
    <property type="match status" value="2"/>
</dbReference>
<dbReference type="InterPro" id="IPR018060">
    <property type="entry name" value="HTH_AraC"/>
</dbReference>
<dbReference type="InterPro" id="IPR009057">
    <property type="entry name" value="Homeodomain-like_sf"/>
</dbReference>
<sequence>MIVGIIGFVSLFLALYLSNIVILGGSVMRKALYENTQLADAAFPMNVFHTPFQDHQFLTLHWHEHFEFILIEQGEATIQIGEQSYEGRAGDLFAINSGELHAVYHPKNGFTLFAVVFHPSLIGLKTSDFIDLRWRNRIDLGQEHGKLIHQALLGLIEEFQRKKSGYEQAIVAFAQLLFTWCRRWYKTKDESDNQLLGVQRKATRFKELIAYVEQHYTDKITVTQAASFVHLSPYHFCKAFKKMTGITFVHFVNLYRIHEAERLLLNTSLSVSEIADRIGCGSINGFSKLFKQIKGFSPKHARSLKIHPLDNAPRD</sequence>
<accession>A0A7G5BVL0</accession>
<dbReference type="EMBL" id="CP041969">
    <property type="protein sequence ID" value="QMV40994.1"/>
    <property type="molecule type" value="Genomic_DNA"/>
</dbReference>
<gene>
    <name evidence="6" type="ORF">FPL14_07065</name>
</gene>
<evidence type="ECO:0000256" key="4">
    <source>
        <dbReference type="SAM" id="Phobius"/>
    </source>
</evidence>
<evidence type="ECO:0000313" key="7">
    <source>
        <dbReference type="Proteomes" id="UP000515679"/>
    </source>
</evidence>
<evidence type="ECO:0000256" key="1">
    <source>
        <dbReference type="ARBA" id="ARBA00023015"/>
    </source>
</evidence>
<dbReference type="Pfam" id="PF12833">
    <property type="entry name" value="HTH_18"/>
    <property type="match status" value="1"/>
</dbReference>
<keyword evidence="2" id="KW-0238">DNA-binding</keyword>
<dbReference type="PANTHER" id="PTHR43280:SF28">
    <property type="entry name" value="HTH-TYPE TRANSCRIPTIONAL ACTIVATOR RHAS"/>
    <property type="match status" value="1"/>
</dbReference>
<evidence type="ECO:0000313" key="6">
    <source>
        <dbReference type="EMBL" id="QMV40994.1"/>
    </source>
</evidence>
<dbReference type="PANTHER" id="PTHR43280">
    <property type="entry name" value="ARAC-FAMILY TRANSCRIPTIONAL REGULATOR"/>
    <property type="match status" value="1"/>
</dbReference>
<dbReference type="SUPFAM" id="SSF46689">
    <property type="entry name" value="Homeodomain-like"/>
    <property type="match status" value="2"/>
</dbReference>
<proteinExistence type="predicted"/>
<keyword evidence="4" id="KW-1133">Transmembrane helix</keyword>
<dbReference type="PROSITE" id="PS01124">
    <property type="entry name" value="HTH_ARAC_FAMILY_2"/>
    <property type="match status" value="1"/>
</dbReference>
<dbReference type="AlphaFoldDB" id="A0A7G5BVL0"/>
<dbReference type="SMART" id="SM00342">
    <property type="entry name" value="HTH_ARAC"/>
    <property type="match status" value="1"/>
</dbReference>
<dbReference type="InterPro" id="IPR003313">
    <property type="entry name" value="AraC-bd"/>
</dbReference>
<evidence type="ECO:0000256" key="3">
    <source>
        <dbReference type="ARBA" id="ARBA00023163"/>
    </source>
</evidence>
<keyword evidence="7" id="KW-1185">Reference proteome</keyword>
<name>A0A7G5BVL0_9BACL</name>
<dbReference type="SUPFAM" id="SSF51215">
    <property type="entry name" value="Regulatory protein AraC"/>
    <property type="match status" value="1"/>
</dbReference>
<keyword evidence="4" id="KW-0472">Membrane</keyword>
<reference evidence="6 7" key="1">
    <citation type="submission" date="2019-07" db="EMBL/GenBank/DDBJ databases">
        <authorList>
            <person name="Kim J.K."/>
            <person name="Cheong H.-M."/>
            <person name="Choi Y."/>
            <person name="Hwang K.J."/>
            <person name="Lee S."/>
            <person name="Choi C."/>
        </authorList>
    </citation>
    <scope>NUCLEOTIDE SEQUENCE [LARGE SCALE GENOMIC DNA]</scope>
    <source>
        <strain evidence="6 7">KS 22</strain>
    </source>
</reference>
<dbReference type="InterPro" id="IPR037923">
    <property type="entry name" value="HTH-like"/>
</dbReference>
<dbReference type="GO" id="GO:0003700">
    <property type="term" value="F:DNA-binding transcription factor activity"/>
    <property type="evidence" value="ECO:0007669"/>
    <property type="project" value="InterPro"/>
</dbReference>
<dbReference type="GO" id="GO:0043565">
    <property type="term" value="F:sequence-specific DNA binding"/>
    <property type="evidence" value="ECO:0007669"/>
    <property type="project" value="InterPro"/>
</dbReference>